<keyword evidence="1" id="KW-0808">Transferase</keyword>
<comment type="caution">
    <text evidence="1">The sequence shown here is derived from an EMBL/GenBank/DDBJ whole genome shotgun (WGS) entry which is preliminary data.</text>
</comment>
<proteinExistence type="predicted"/>
<dbReference type="Pfam" id="PF06080">
    <property type="entry name" value="DUF938"/>
    <property type="match status" value="1"/>
</dbReference>
<dbReference type="GO" id="GO:0008168">
    <property type="term" value="F:methyltransferase activity"/>
    <property type="evidence" value="ECO:0007669"/>
    <property type="project" value="UniProtKB-KW"/>
</dbReference>
<dbReference type="STRING" id="28885.EI16_02995"/>
<organism evidence="1 2">
    <name type="scientific">Hydrogenovibrio marinus</name>
    <dbReference type="NCBI Taxonomy" id="28885"/>
    <lineage>
        <taxon>Bacteria</taxon>
        <taxon>Pseudomonadati</taxon>
        <taxon>Pseudomonadota</taxon>
        <taxon>Gammaproteobacteria</taxon>
        <taxon>Thiotrichales</taxon>
        <taxon>Piscirickettsiaceae</taxon>
        <taxon>Hydrogenovibrio</taxon>
    </lineage>
</organism>
<dbReference type="EMBL" id="JMIU01000001">
    <property type="protein sequence ID" value="KDN95285.1"/>
    <property type="molecule type" value="Genomic_DNA"/>
</dbReference>
<gene>
    <name evidence="1" type="ORF">EI16_02995</name>
</gene>
<sequence length="204" mass="23495">MLQQDTYRKPFAQSSEENKHVILEAIRPFLMPRSNVLEIGSGTGQHAVHFAAEMPHLTWQTSDLMESHDGINQWIADAELTNVLAPLRLNVSEDAWPNERYDAVFTANSFHIMAHRNVEDFFDNIASILTENGIIMIYGPFNYNGQYTCESNARFDVWLKQRNPESCIKDFEWSHQLAENAGLSLLDDIEMPQNNRILVWQNNV</sequence>
<dbReference type="Proteomes" id="UP000027341">
    <property type="component" value="Unassembled WGS sequence"/>
</dbReference>
<dbReference type="RefSeq" id="WP_029909242.1">
    <property type="nucleotide sequence ID" value="NZ_AP020335.1"/>
</dbReference>
<dbReference type="InterPro" id="IPR029063">
    <property type="entry name" value="SAM-dependent_MTases_sf"/>
</dbReference>
<accession>A0A066ZYW3</accession>
<dbReference type="InterPro" id="IPR010342">
    <property type="entry name" value="DUF938"/>
</dbReference>
<dbReference type="AlphaFoldDB" id="A0A066ZYW3"/>
<dbReference type="SUPFAM" id="SSF53335">
    <property type="entry name" value="S-adenosyl-L-methionine-dependent methyltransferases"/>
    <property type="match status" value="1"/>
</dbReference>
<dbReference type="CDD" id="cd02440">
    <property type="entry name" value="AdoMet_MTases"/>
    <property type="match status" value="1"/>
</dbReference>
<evidence type="ECO:0000313" key="2">
    <source>
        <dbReference type="Proteomes" id="UP000027341"/>
    </source>
</evidence>
<evidence type="ECO:0000313" key="1">
    <source>
        <dbReference type="EMBL" id="KDN95285.1"/>
    </source>
</evidence>
<dbReference type="Gene3D" id="3.40.50.150">
    <property type="entry name" value="Vaccinia Virus protein VP39"/>
    <property type="match status" value="1"/>
</dbReference>
<reference evidence="1 2" key="1">
    <citation type="submission" date="2014-04" db="EMBL/GenBank/DDBJ databases">
        <title>Draft genome sequence of Hydrogenovibrio marinus MH-110, a model organism for aerobic H2 metabolism.</title>
        <authorList>
            <person name="Cha H.J."/>
            <person name="Jo B.H."/>
            <person name="Hwang B.H."/>
        </authorList>
    </citation>
    <scope>NUCLEOTIDE SEQUENCE [LARGE SCALE GENOMIC DNA]</scope>
    <source>
        <strain evidence="1 2">MH-110</strain>
    </source>
</reference>
<dbReference type="PANTHER" id="PTHR20974:SF0">
    <property type="entry name" value="UPF0585 PROTEIN CG18661"/>
    <property type="match status" value="1"/>
</dbReference>
<keyword evidence="1" id="KW-0489">Methyltransferase</keyword>
<name>A0A066ZYW3_HYDMR</name>
<keyword evidence="2" id="KW-1185">Reference proteome</keyword>
<dbReference type="PANTHER" id="PTHR20974">
    <property type="entry name" value="UPF0585 PROTEIN CG18661"/>
    <property type="match status" value="1"/>
</dbReference>
<dbReference type="GO" id="GO:0032259">
    <property type="term" value="P:methylation"/>
    <property type="evidence" value="ECO:0007669"/>
    <property type="project" value="UniProtKB-KW"/>
</dbReference>
<protein>
    <submittedName>
        <fullName evidence="1">Methylase</fullName>
    </submittedName>
</protein>